<name>A0ABT2WMT2_9BACI</name>
<dbReference type="InterPro" id="IPR021338">
    <property type="entry name" value="DUF2953"/>
</dbReference>
<dbReference type="EMBL" id="JAOUSE010000046">
    <property type="protein sequence ID" value="MCU9595292.1"/>
    <property type="molecule type" value="Genomic_DNA"/>
</dbReference>
<protein>
    <submittedName>
        <fullName evidence="2">DUF2953 domain-containing protein</fullName>
    </submittedName>
</protein>
<evidence type="ECO:0000313" key="3">
    <source>
        <dbReference type="Proteomes" id="UP001208656"/>
    </source>
</evidence>
<keyword evidence="1" id="KW-0812">Transmembrane</keyword>
<proteinExistence type="predicted"/>
<evidence type="ECO:0000256" key="1">
    <source>
        <dbReference type="SAM" id="Phobius"/>
    </source>
</evidence>
<feature type="transmembrane region" description="Helical" evidence="1">
    <location>
        <begin position="6"/>
        <end position="24"/>
    </location>
</feature>
<sequence>MILFKIIAWILIVLFLFIFISLFTKLTIDLTYKFDPNDQRLVILIKALFGLIRIRMDIPELNDTNTEKQKSEKPDPSLDKNFTDIDSIDEDEALKAYRPIKYWMKNINELYKVVKKSLKKVRITQLVWKSAIGTGDAATTGIISGVGWGFKGTVIGMLSYYFSLKVQPQLEIRPIFNRKISNTYVKCIFQVRAGQAILAGLKIFKLWKKMKSLRQLTENRKVHEQAGDQLV</sequence>
<gene>
    <name evidence="2" type="ORF">OEV82_12660</name>
</gene>
<reference evidence="2 3" key="1">
    <citation type="submission" date="2022-10" db="EMBL/GenBank/DDBJ databases">
        <title>Description of Fervidibacillus gen. nov. in the family Fervidibacillaceae fam. nov. with two species, Fervidibacillus albus sp. nov., and Fervidibacillus halotolerans sp. nov., isolated from tidal flat sediments.</title>
        <authorList>
            <person name="Kwon K.K."/>
            <person name="Yang S.-H."/>
        </authorList>
    </citation>
    <scope>NUCLEOTIDE SEQUENCE [LARGE SCALE GENOMIC DNA]</scope>
    <source>
        <strain evidence="2 3">DSM 23332</strain>
    </source>
</reference>
<dbReference type="RefSeq" id="WP_263062099.1">
    <property type="nucleotide sequence ID" value="NZ_JAOUSE010000046.1"/>
</dbReference>
<evidence type="ECO:0000313" key="2">
    <source>
        <dbReference type="EMBL" id="MCU9595292.1"/>
    </source>
</evidence>
<organism evidence="2 3">
    <name type="scientific">Pallidibacillus thermolactis</name>
    <dbReference type="NCBI Taxonomy" id="251051"/>
    <lineage>
        <taxon>Bacteria</taxon>
        <taxon>Bacillati</taxon>
        <taxon>Bacillota</taxon>
        <taxon>Bacilli</taxon>
        <taxon>Bacillales</taxon>
        <taxon>Bacillaceae</taxon>
        <taxon>Pallidibacillus</taxon>
    </lineage>
</organism>
<dbReference type="Proteomes" id="UP001208656">
    <property type="component" value="Unassembled WGS sequence"/>
</dbReference>
<dbReference type="Pfam" id="PF11167">
    <property type="entry name" value="DUF2953"/>
    <property type="match status" value="1"/>
</dbReference>
<keyword evidence="3" id="KW-1185">Reference proteome</keyword>
<keyword evidence="1" id="KW-1133">Transmembrane helix</keyword>
<comment type="caution">
    <text evidence="2">The sequence shown here is derived from an EMBL/GenBank/DDBJ whole genome shotgun (WGS) entry which is preliminary data.</text>
</comment>
<keyword evidence="1" id="KW-0472">Membrane</keyword>
<accession>A0ABT2WMT2</accession>